<dbReference type="EMBL" id="CP000909">
    <property type="protein sequence ID" value="ABY36072.1"/>
    <property type="molecule type" value="Genomic_DNA"/>
</dbReference>
<dbReference type="EnsemblBacteria" id="ABY36072">
    <property type="protein sequence ID" value="ABY36072"/>
    <property type="gene ID" value="Caur_2871"/>
</dbReference>
<dbReference type="PATRIC" id="fig|324602.8.peg.3234"/>
<dbReference type="Gene3D" id="2.120.10.30">
    <property type="entry name" value="TolB, C-terminal domain"/>
    <property type="match status" value="2"/>
</dbReference>
<evidence type="ECO:0000313" key="3">
    <source>
        <dbReference type="Proteomes" id="UP000002008"/>
    </source>
</evidence>
<keyword evidence="3" id="KW-1185">Reference proteome</keyword>
<name>A9WF88_CHLAA</name>
<dbReference type="InterPro" id="IPR011659">
    <property type="entry name" value="WD40"/>
</dbReference>
<dbReference type="InParanoid" id="A9WF88"/>
<dbReference type="KEGG" id="cau:Caur_2871"/>
<dbReference type="HOGENOM" id="CLU_485612_0_0_0"/>
<dbReference type="AlphaFoldDB" id="A9WF88"/>
<dbReference type="RefSeq" id="WP_012258725.1">
    <property type="nucleotide sequence ID" value="NC_010175.1"/>
</dbReference>
<dbReference type="PANTHER" id="PTHR36842:SF1">
    <property type="entry name" value="PROTEIN TOLB"/>
    <property type="match status" value="1"/>
</dbReference>
<gene>
    <name evidence="2" type="ordered locus">Caur_2871</name>
</gene>
<dbReference type="PANTHER" id="PTHR36842">
    <property type="entry name" value="PROTEIN TOLB HOMOLOG"/>
    <property type="match status" value="1"/>
</dbReference>
<dbReference type="Proteomes" id="UP000002008">
    <property type="component" value="Chromosome"/>
</dbReference>
<dbReference type="InterPro" id="IPR011042">
    <property type="entry name" value="6-blade_b-propeller_TolB-like"/>
</dbReference>
<dbReference type="SUPFAM" id="SSF82171">
    <property type="entry name" value="DPP6 N-terminal domain-like"/>
    <property type="match status" value="1"/>
</dbReference>
<dbReference type="eggNOG" id="COG0823">
    <property type="taxonomic scope" value="Bacteria"/>
</dbReference>
<organism evidence="2 3">
    <name type="scientific">Chloroflexus aurantiacus (strain ATCC 29366 / DSM 635 / J-10-fl)</name>
    <dbReference type="NCBI Taxonomy" id="324602"/>
    <lineage>
        <taxon>Bacteria</taxon>
        <taxon>Bacillati</taxon>
        <taxon>Chloroflexota</taxon>
        <taxon>Chloroflexia</taxon>
        <taxon>Chloroflexales</taxon>
        <taxon>Chloroflexineae</taxon>
        <taxon>Chloroflexaceae</taxon>
        <taxon>Chloroflexus</taxon>
    </lineage>
</organism>
<comment type="similarity">
    <text evidence="1">Belongs to the TolB family.</text>
</comment>
<protein>
    <submittedName>
        <fullName evidence="2">WD40 domain protein beta Propeller</fullName>
    </submittedName>
</protein>
<reference evidence="3" key="1">
    <citation type="journal article" date="2011" name="BMC Genomics">
        <title>Complete genome sequence of the filamentous anoxygenic phototrophic bacterium Chloroflexus aurantiacus.</title>
        <authorList>
            <person name="Tang K.H."/>
            <person name="Barry K."/>
            <person name="Chertkov O."/>
            <person name="Dalin E."/>
            <person name="Han C.S."/>
            <person name="Hauser L.J."/>
            <person name="Honchak B.M."/>
            <person name="Karbach L.E."/>
            <person name="Land M.L."/>
            <person name="Lapidus A."/>
            <person name="Larimer F.W."/>
            <person name="Mikhailova N."/>
            <person name="Pitluck S."/>
            <person name="Pierson B.K."/>
            <person name="Blankenship R.E."/>
        </authorList>
    </citation>
    <scope>NUCLEOTIDE SEQUENCE [LARGE SCALE GENOMIC DNA]</scope>
    <source>
        <strain evidence="3">ATCC 29366 / DSM 635 / J-10-fl</strain>
    </source>
</reference>
<evidence type="ECO:0000313" key="2">
    <source>
        <dbReference type="EMBL" id="ABY36072.1"/>
    </source>
</evidence>
<proteinExistence type="inferred from homology"/>
<dbReference type="Pfam" id="PF07676">
    <property type="entry name" value="PD40"/>
    <property type="match status" value="3"/>
</dbReference>
<evidence type="ECO:0000256" key="1">
    <source>
        <dbReference type="ARBA" id="ARBA00009820"/>
    </source>
</evidence>
<accession>A9WF88</accession>
<dbReference type="STRING" id="324602.Caur_2871"/>
<sequence length="550" mass="59249">MYRLPASLVLFTGVILFLVATFSIAQGQPQNLIQDGGFEQGAINWAGCGNVGLVDAQVSGSEFVYAGRYAAALGIDADGSGCPQLPNLTTPKQILQQQLSIPANAPAVTVSFWYRAAAGTAVDMFLARGLYQFDPSLGGVKLGSFATDLPPGWQLYRTVLTGENLDRVRGQTLFFSIVIQSDAPTEETAYLLVDDVRVVAADQRTRASPLPPALRGDGSRPLAVIRREGDSRFLYRMDTDGGNRTLLYRGLLNNVRNPVWSPDGQRIAVVDYNTWPWPVPDPDPQNNLLASAITVLNANGGGGQQVFQTQSQKGSRCPFVGVPGQSEVPSQILRVNHLAWLSADQLVFDIVGFNQFCNGQVTGGAANIHVAPARPNNTFPPTLAAAAVRPTANRNGRVLFEHFGGRTSGIWEVVATSSSPTPELLLAGGRETQPVWSPDSRRFAVVRDTVSPSADASERVTAIMVYDRDNLALPRQVLFADHGRSVRSISWSPNGAYLAYTLEQANGQSDIWWLEIASGATGPITTDGVSLEASWRPVSIASVYLPMVIR</sequence>